<name>A0A8X6QLG3_NEPPI</name>
<dbReference type="Proteomes" id="UP000887013">
    <property type="component" value="Unassembled WGS sequence"/>
</dbReference>
<protein>
    <submittedName>
        <fullName evidence="2">Uncharacterized protein</fullName>
    </submittedName>
</protein>
<evidence type="ECO:0000313" key="2">
    <source>
        <dbReference type="EMBL" id="GFU32890.1"/>
    </source>
</evidence>
<gene>
    <name evidence="2" type="primary">AVEN_230958_1</name>
    <name evidence="2" type="ORF">NPIL_356111</name>
</gene>
<dbReference type="EMBL" id="BMAW01034000">
    <property type="protein sequence ID" value="GFU32890.1"/>
    <property type="molecule type" value="Genomic_DNA"/>
</dbReference>
<evidence type="ECO:0000313" key="3">
    <source>
        <dbReference type="Proteomes" id="UP000887013"/>
    </source>
</evidence>
<keyword evidence="3" id="KW-1185">Reference proteome</keyword>
<feature type="region of interest" description="Disordered" evidence="1">
    <location>
        <begin position="69"/>
        <end position="90"/>
    </location>
</feature>
<dbReference type="OrthoDB" id="10422663at2759"/>
<organism evidence="2 3">
    <name type="scientific">Nephila pilipes</name>
    <name type="common">Giant wood spider</name>
    <name type="synonym">Nephila maculata</name>
    <dbReference type="NCBI Taxonomy" id="299642"/>
    <lineage>
        <taxon>Eukaryota</taxon>
        <taxon>Metazoa</taxon>
        <taxon>Ecdysozoa</taxon>
        <taxon>Arthropoda</taxon>
        <taxon>Chelicerata</taxon>
        <taxon>Arachnida</taxon>
        <taxon>Araneae</taxon>
        <taxon>Araneomorphae</taxon>
        <taxon>Entelegynae</taxon>
        <taxon>Araneoidea</taxon>
        <taxon>Nephilidae</taxon>
        <taxon>Nephila</taxon>
    </lineage>
</organism>
<feature type="compositionally biased region" description="Basic residues" evidence="1">
    <location>
        <begin position="72"/>
        <end position="90"/>
    </location>
</feature>
<proteinExistence type="predicted"/>
<dbReference type="AlphaFoldDB" id="A0A8X6QLG3"/>
<sequence>MSPKTRKTTNRSADKPVHVPGKKLNFKKKTFLNRVCSPFLFFTKIECQCLVEAKPEDCMEETNCIEKQWGTKPKRKHLGRSHHSGQKQGH</sequence>
<accession>A0A8X6QLG3</accession>
<evidence type="ECO:0000256" key="1">
    <source>
        <dbReference type="SAM" id="MobiDB-lite"/>
    </source>
</evidence>
<reference evidence="2" key="1">
    <citation type="submission" date="2020-08" db="EMBL/GenBank/DDBJ databases">
        <title>Multicomponent nature underlies the extraordinary mechanical properties of spider dragline silk.</title>
        <authorList>
            <person name="Kono N."/>
            <person name="Nakamura H."/>
            <person name="Mori M."/>
            <person name="Yoshida Y."/>
            <person name="Ohtoshi R."/>
            <person name="Malay A.D."/>
            <person name="Moran D.A.P."/>
            <person name="Tomita M."/>
            <person name="Numata K."/>
            <person name="Arakawa K."/>
        </authorList>
    </citation>
    <scope>NUCLEOTIDE SEQUENCE</scope>
</reference>
<feature type="region of interest" description="Disordered" evidence="1">
    <location>
        <begin position="1"/>
        <end position="20"/>
    </location>
</feature>
<comment type="caution">
    <text evidence="2">The sequence shown here is derived from an EMBL/GenBank/DDBJ whole genome shotgun (WGS) entry which is preliminary data.</text>
</comment>